<comment type="caution">
    <text evidence="2">The sequence shown here is derived from an EMBL/GenBank/DDBJ whole genome shotgun (WGS) entry which is preliminary data.</text>
</comment>
<feature type="region of interest" description="Disordered" evidence="1">
    <location>
        <begin position="88"/>
        <end position="140"/>
    </location>
</feature>
<evidence type="ECO:0000256" key="1">
    <source>
        <dbReference type="SAM" id="MobiDB-lite"/>
    </source>
</evidence>
<protein>
    <submittedName>
        <fullName evidence="2">Uncharacterized protein</fullName>
    </submittedName>
</protein>
<gene>
    <name evidence="2" type="ORF">B296_00052066</name>
</gene>
<organism evidence="2 3">
    <name type="scientific">Ensete ventricosum</name>
    <name type="common">Abyssinian banana</name>
    <name type="synonym">Musa ensete</name>
    <dbReference type="NCBI Taxonomy" id="4639"/>
    <lineage>
        <taxon>Eukaryota</taxon>
        <taxon>Viridiplantae</taxon>
        <taxon>Streptophyta</taxon>
        <taxon>Embryophyta</taxon>
        <taxon>Tracheophyta</taxon>
        <taxon>Spermatophyta</taxon>
        <taxon>Magnoliopsida</taxon>
        <taxon>Liliopsida</taxon>
        <taxon>Zingiberales</taxon>
        <taxon>Musaceae</taxon>
        <taxon>Ensete</taxon>
    </lineage>
</organism>
<dbReference type="AlphaFoldDB" id="A0A426YDS3"/>
<proteinExistence type="predicted"/>
<dbReference type="EMBL" id="AMZH03013056">
    <property type="protein sequence ID" value="RRT49894.1"/>
    <property type="molecule type" value="Genomic_DNA"/>
</dbReference>
<reference evidence="2 3" key="1">
    <citation type="journal article" date="2014" name="Agronomy (Basel)">
        <title>A Draft Genome Sequence for Ensete ventricosum, the Drought-Tolerant Tree Against Hunger.</title>
        <authorList>
            <person name="Harrison J."/>
            <person name="Moore K.A."/>
            <person name="Paszkiewicz K."/>
            <person name="Jones T."/>
            <person name="Grant M."/>
            <person name="Ambacheew D."/>
            <person name="Muzemil S."/>
            <person name="Studholme D.J."/>
        </authorList>
    </citation>
    <scope>NUCLEOTIDE SEQUENCE [LARGE SCALE GENOMIC DNA]</scope>
</reference>
<evidence type="ECO:0000313" key="2">
    <source>
        <dbReference type="EMBL" id="RRT49894.1"/>
    </source>
</evidence>
<name>A0A426YDS3_ENSVE</name>
<sequence>MRPRISIRTLTAAPLRAEPTRKVSPPPSMDHLRPKALVTDDAKKEAISAARYSDDVKLVSSWLSNLQYWLVLLSAFSLANTSGKNFFRNESIDVTPPILPPPPIRSEPRKKEDSNENRCHTRDSDIVAEDETAGGGDDAG</sequence>
<dbReference type="Proteomes" id="UP000287651">
    <property type="component" value="Unassembled WGS sequence"/>
</dbReference>
<accession>A0A426YDS3</accession>
<evidence type="ECO:0000313" key="3">
    <source>
        <dbReference type="Proteomes" id="UP000287651"/>
    </source>
</evidence>
<feature type="compositionally biased region" description="Basic and acidic residues" evidence="1">
    <location>
        <begin position="106"/>
        <end position="125"/>
    </location>
</feature>